<evidence type="ECO:0000313" key="1">
    <source>
        <dbReference type="EMBL" id="WNL49950.1"/>
    </source>
</evidence>
<name>A0AA96J3D7_9VIRU</name>
<evidence type="ECO:0008006" key="2">
    <source>
        <dbReference type="Google" id="ProtNLM"/>
    </source>
</evidence>
<organism evidence="1">
    <name type="scientific">Marseillevirus sp</name>
    <dbReference type="NCBI Taxonomy" id="2809551"/>
    <lineage>
        <taxon>Viruses</taxon>
        <taxon>Varidnaviria</taxon>
        <taxon>Bamfordvirae</taxon>
        <taxon>Nucleocytoviricota</taxon>
        <taxon>Megaviricetes</taxon>
        <taxon>Pimascovirales</taxon>
        <taxon>Pimascovirales incertae sedis</taxon>
        <taxon>Marseilleviridae</taxon>
        <taxon>Marseillevirus</taxon>
    </lineage>
</organism>
<dbReference type="EMBL" id="OR343188">
    <property type="protein sequence ID" value="WNL49950.1"/>
    <property type="molecule type" value="Genomic_DNA"/>
</dbReference>
<sequence>MCKKFFFASLLPTEVLCRVVALSDNTNCLLANKFFHAEFSRKMKKKNEKKGLALLEKGSFFGIVLARSAEKFSLSAHASLSGNKRLLKKVMMYDKKNCYAGSQENALYCASFSGNKKLALWVRKRFRANCVSGFHGALEGGHTKFAIYWWRQMEKKIGKEEREGFLGQAMVRALKSNNREAVPLLLKLGGIPTPDAFDICAKNKDLETFEILLGANKMQRKDRALIAAIKTKDQKFVFACFKVGIQTENIHIEFAQKTDRMMSLLIS</sequence>
<reference evidence="1" key="1">
    <citation type="submission" date="2023-07" db="EMBL/GenBank/DDBJ databases">
        <authorList>
            <person name="Xia Y."/>
        </authorList>
    </citation>
    <scope>NUCLEOTIDE SEQUENCE</scope>
    <source>
        <strain evidence="1">F</strain>
    </source>
</reference>
<gene>
    <name evidence="1" type="ORF">MarFTMF_434</name>
</gene>
<accession>A0AA96J3D7</accession>
<proteinExistence type="predicted"/>
<protein>
    <recommendedName>
        <fullName evidence="2">Ankyrin repeat-containing protein</fullName>
    </recommendedName>
</protein>